<keyword evidence="2" id="KW-1017">Isopeptide bond</keyword>
<keyword evidence="13" id="KW-1185">Reference proteome</keyword>
<evidence type="ECO:0000256" key="5">
    <source>
        <dbReference type="ARBA" id="ARBA00022771"/>
    </source>
</evidence>
<evidence type="ECO:0000256" key="9">
    <source>
        <dbReference type="ARBA" id="ARBA00023242"/>
    </source>
</evidence>
<evidence type="ECO:0000256" key="3">
    <source>
        <dbReference type="ARBA" id="ARBA00022553"/>
    </source>
</evidence>
<gene>
    <name evidence="12" type="ORF">AAFF_G00123110</name>
</gene>
<evidence type="ECO:0000256" key="8">
    <source>
        <dbReference type="ARBA" id="ARBA00023159"/>
    </source>
</evidence>
<evidence type="ECO:0000259" key="11">
    <source>
        <dbReference type="PROSITE" id="PS51805"/>
    </source>
</evidence>
<organism evidence="12 13">
    <name type="scientific">Aldrovandia affinis</name>
    <dbReference type="NCBI Taxonomy" id="143900"/>
    <lineage>
        <taxon>Eukaryota</taxon>
        <taxon>Metazoa</taxon>
        <taxon>Chordata</taxon>
        <taxon>Craniata</taxon>
        <taxon>Vertebrata</taxon>
        <taxon>Euteleostomi</taxon>
        <taxon>Actinopterygii</taxon>
        <taxon>Neopterygii</taxon>
        <taxon>Teleostei</taxon>
        <taxon>Notacanthiformes</taxon>
        <taxon>Halosauridae</taxon>
        <taxon>Aldrovandia</taxon>
    </lineage>
</organism>
<sequence>MDPLSQGQLMDDGLPQSPSACGVPRVYDLSRRRRDSSVNPTPVASLPMVRASRYCGISGGGAELPENSSAYHSPLSAQQVRPDNAFSNTTVTLSYINRSHLHSTQASFPPKLHAVPSHTGSLSRRSPSRDSKGEVQTQWYDEAQTVSHGQCRGRWEQAFSGRRRRKEERRGGTQNGVSRGFWDLESCKRKPSKLRTVAFARAEQRQSRGEAAYQGTSRDLGSPVNEDYASPLEEPLSPAVSLLDEMEDALILPQTLHSPSAESSYAEEASTDVAGVNSVAFVDVTSSPEDSCSSDSDVIEVPVTSSLTRLPAGATRALRKSPEMEECPAKKKAWNHTVRKTEPRVSEERLNGNALGQERAVGRKKQLPLSRQGAARREAIVGNVTPFGSKLSSRTHSLEQRPEPKTVQSLPRGLRDSAHNSAVETALARDRDGPCADGKKTRHSTSGSEDGAFPNPPTAALRLRDCPRPPPPWMRTRWKRGGRTVPGPRAAHRKKPRKPLTGQNQRKSRAKQPSAPSRDSRGAAKGACGKKRKKRKRASQPCSFGPQEPEIKLKYATYRDEKRDARAIAFTPYVRLNRKHSTCTVINYLEEESSGLKKGRPWQTGAGLAPGTVPATSYLELGRLDAEGRRQREEACCLCGGPANAIDLGDLHGPYRPHAVQPGPRAPADQQGPKEEEEACSDSDSSYDGRDDKCGRGQAESVKPSRPSQGPKRDAALAAQCRWVRDEDSPLSPSAKGPSPGSEPSSQHNTPRIALDTSEFWLHEDCGVWSMGVFLVRGKLYGLEEAVRLAQETDCSACHGPGATLGCFFKGCPSKYHYRCAMQSDCVLNEDNFTMKCTKHKNKSLKGVSRLENSSAHSLGCGILISADNGSHVCS</sequence>
<comment type="subcellular location">
    <subcellularLocation>
        <location evidence="1">Nucleus</location>
    </subcellularLocation>
</comment>
<keyword evidence="5" id="KW-0863">Zinc-finger</keyword>
<keyword evidence="4" id="KW-0479">Metal-binding</keyword>
<dbReference type="GO" id="GO:0006357">
    <property type="term" value="P:regulation of transcription by RNA polymerase II"/>
    <property type="evidence" value="ECO:0007669"/>
    <property type="project" value="TreeGrafter"/>
</dbReference>
<dbReference type="InterPro" id="IPR052440">
    <property type="entry name" value="Trans_Reg/Chrom_Remod"/>
</dbReference>
<feature type="region of interest" description="Disordered" evidence="10">
    <location>
        <begin position="201"/>
        <end position="222"/>
    </location>
</feature>
<dbReference type="Gene3D" id="3.30.40.10">
    <property type="entry name" value="Zinc/RING finger domain, C3HC4 (zinc finger)"/>
    <property type="match status" value="1"/>
</dbReference>
<feature type="region of interest" description="Disordered" evidence="10">
    <location>
        <begin position="151"/>
        <end position="179"/>
    </location>
</feature>
<dbReference type="EMBL" id="JAINUG010000186">
    <property type="protein sequence ID" value="KAJ8389105.1"/>
    <property type="molecule type" value="Genomic_DNA"/>
</dbReference>
<dbReference type="PROSITE" id="PS51805">
    <property type="entry name" value="EPHD"/>
    <property type="match status" value="1"/>
</dbReference>
<proteinExistence type="predicted"/>
<evidence type="ECO:0000256" key="10">
    <source>
        <dbReference type="SAM" id="MobiDB-lite"/>
    </source>
</evidence>
<comment type="caution">
    <text evidence="12">The sequence shown here is derived from an EMBL/GenBank/DDBJ whole genome shotgun (WGS) entry which is preliminary data.</text>
</comment>
<feature type="compositionally biased region" description="Basic and acidic residues" evidence="10">
    <location>
        <begin position="320"/>
        <end position="329"/>
    </location>
</feature>
<dbReference type="GO" id="GO:0005634">
    <property type="term" value="C:nucleus"/>
    <property type="evidence" value="ECO:0007669"/>
    <property type="project" value="UniProtKB-SubCell"/>
</dbReference>
<dbReference type="InterPro" id="IPR034732">
    <property type="entry name" value="EPHD"/>
</dbReference>
<evidence type="ECO:0000313" key="12">
    <source>
        <dbReference type="EMBL" id="KAJ8389105.1"/>
    </source>
</evidence>
<keyword evidence="9" id="KW-0539">Nucleus</keyword>
<dbReference type="InterPro" id="IPR013083">
    <property type="entry name" value="Znf_RING/FYVE/PHD"/>
</dbReference>
<evidence type="ECO:0000256" key="7">
    <source>
        <dbReference type="ARBA" id="ARBA00022843"/>
    </source>
</evidence>
<protein>
    <recommendedName>
        <fullName evidence="11">PHD-type domain-containing protein</fullName>
    </recommendedName>
</protein>
<dbReference type="PANTHER" id="PTHR14955">
    <property type="entry name" value="RETINOIC ACID INDUCED 1/TRANSCRIPTION FACTOR 20"/>
    <property type="match status" value="1"/>
</dbReference>
<dbReference type="GO" id="GO:0008270">
    <property type="term" value="F:zinc ion binding"/>
    <property type="evidence" value="ECO:0007669"/>
    <property type="project" value="UniProtKB-KW"/>
</dbReference>
<dbReference type="InterPro" id="IPR001965">
    <property type="entry name" value="Znf_PHD"/>
</dbReference>
<dbReference type="SMART" id="SM00249">
    <property type="entry name" value="PHD"/>
    <property type="match status" value="1"/>
</dbReference>
<evidence type="ECO:0000256" key="6">
    <source>
        <dbReference type="ARBA" id="ARBA00022833"/>
    </source>
</evidence>
<feature type="region of interest" description="Disordered" evidence="10">
    <location>
        <begin position="650"/>
        <end position="750"/>
    </location>
</feature>
<dbReference type="Pfam" id="PF13771">
    <property type="entry name" value="zf-HC5HC2H"/>
    <property type="match status" value="1"/>
</dbReference>
<feature type="compositionally biased region" description="Basic and acidic residues" evidence="10">
    <location>
        <begin position="427"/>
        <end position="439"/>
    </location>
</feature>
<feature type="domain" description="PHD-type" evidence="11">
    <location>
        <begin position="726"/>
        <end position="841"/>
    </location>
</feature>
<accession>A0AAD7RRZ6</accession>
<feature type="compositionally biased region" description="Basic residues" evidence="10">
    <location>
        <begin position="528"/>
        <end position="538"/>
    </location>
</feature>
<evidence type="ECO:0000256" key="1">
    <source>
        <dbReference type="ARBA" id="ARBA00004123"/>
    </source>
</evidence>
<keyword evidence="7" id="KW-0832">Ubl conjugation</keyword>
<evidence type="ECO:0000256" key="2">
    <source>
        <dbReference type="ARBA" id="ARBA00022499"/>
    </source>
</evidence>
<dbReference type="Proteomes" id="UP001221898">
    <property type="component" value="Unassembled WGS sequence"/>
</dbReference>
<feature type="region of interest" description="Disordered" evidence="10">
    <location>
        <begin position="1"/>
        <end position="44"/>
    </location>
</feature>
<feature type="region of interest" description="Disordered" evidence="10">
    <location>
        <begin position="385"/>
        <end position="546"/>
    </location>
</feature>
<keyword evidence="6" id="KW-0862">Zinc</keyword>
<reference evidence="12" key="1">
    <citation type="journal article" date="2023" name="Science">
        <title>Genome structures resolve the early diversification of teleost fishes.</title>
        <authorList>
            <person name="Parey E."/>
            <person name="Louis A."/>
            <person name="Montfort J."/>
            <person name="Bouchez O."/>
            <person name="Roques C."/>
            <person name="Iampietro C."/>
            <person name="Lluch J."/>
            <person name="Castinel A."/>
            <person name="Donnadieu C."/>
            <person name="Desvignes T."/>
            <person name="Floi Bucao C."/>
            <person name="Jouanno E."/>
            <person name="Wen M."/>
            <person name="Mejri S."/>
            <person name="Dirks R."/>
            <person name="Jansen H."/>
            <person name="Henkel C."/>
            <person name="Chen W.J."/>
            <person name="Zahm M."/>
            <person name="Cabau C."/>
            <person name="Klopp C."/>
            <person name="Thompson A.W."/>
            <person name="Robinson-Rechavi M."/>
            <person name="Braasch I."/>
            <person name="Lecointre G."/>
            <person name="Bobe J."/>
            <person name="Postlethwait J.H."/>
            <person name="Berthelot C."/>
            <person name="Roest Crollius H."/>
            <person name="Guiguen Y."/>
        </authorList>
    </citation>
    <scope>NUCLEOTIDE SEQUENCE</scope>
    <source>
        <strain evidence="12">NC1722</strain>
    </source>
</reference>
<keyword evidence="8" id="KW-0010">Activator</keyword>
<evidence type="ECO:0000313" key="13">
    <source>
        <dbReference type="Proteomes" id="UP001221898"/>
    </source>
</evidence>
<name>A0AAD7RRZ6_9TELE</name>
<feature type="region of interest" description="Disordered" evidence="10">
    <location>
        <begin position="320"/>
        <end position="347"/>
    </location>
</feature>
<dbReference type="FunFam" id="3.30.40.10:FF:000116">
    <property type="entry name" value="Transcription factor 20 (AR1)"/>
    <property type="match status" value="1"/>
</dbReference>
<keyword evidence="3" id="KW-0597">Phosphoprotein</keyword>
<evidence type="ECO:0000256" key="4">
    <source>
        <dbReference type="ARBA" id="ARBA00022723"/>
    </source>
</evidence>
<feature type="region of interest" description="Disordered" evidence="10">
    <location>
        <begin position="104"/>
        <end position="136"/>
    </location>
</feature>
<dbReference type="AlphaFoldDB" id="A0AAD7RRZ6"/>
<dbReference type="PANTHER" id="PTHR14955:SF8">
    <property type="entry name" value="SI:CH211-165G14.1-RELATED"/>
    <property type="match status" value="1"/>
</dbReference>